<sequence length="159" mass="17701">MVNCEKDAKNLTEPDIMGFGISLYLSRVFIINVFDAKEREDTRVASTNEIQKNSENSGESHVALNAHKSSTTHEPITRSESSRRSNTGTLQVDGIDREETNIRGQFNPAGGQDSGLPTPGRSRTSQMESGATVSLFLLSYIFRLLLMWEFCLITTEHLC</sequence>
<dbReference type="RefSeq" id="XP_060311799.1">
    <property type="nucleotide sequence ID" value="XM_060457099.1"/>
</dbReference>
<dbReference type="EMBL" id="MOOE01000009">
    <property type="protein sequence ID" value="KAK1523852.1"/>
    <property type="molecule type" value="Genomic_DNA"/>
</dbReference>
<evidence type="ECO:0000256" key="2">
    <source>
        <dbReference type="SAM" id="Phobius"/>
    </source>
</evidence>
<gene>
    <name evidence="3" type="ORF">CCOS01_08939</name>
</gene>
<feature type="region of interest" description="Disordered" evidence="1">
    <location>
        <begin position="41"/>
        <end position="127"/>
    </location>
</feature>
<name>A0AAI9YUF6_9PEZI</name>
<dbReference type="Proteomes" id="UP001240678">
    <property type="component" value="Unassembled WGS sequence"/>
</dbReference>
<organism evidence="3 4">
    <name type="scientific">Colletotrichum costaricense</name>
    <dbReference type="NCBI Taxonomy" id="1209916"/>
    <lineage>
        <taxon>Eukaryota</taxon>
        <taxon>Fungi</taxon>
        <taxon>Dikarya</taxon>
        <taxon>Ascomycota</taxon>
        <taxon>Pezizomycotina</taxon>
        <taxon>Sordariomycetes</taxon>
        <taxon>Hypocreomycetidae</taxon>
        <taxon>Glomerellales</taxon>
        <taxon>Glomerellaceae</taxon>
        <taxon>Colletotrichum</taxon>
        <taxon>Colletotrichum acutatum species complex</taxon>
    </lineage>
</organism>
<proteinExistence type="predicted"/>
<feature type="transmembrane region" description="Helical" evidence="2">
    <location>
        <begin position="130"/>
        <end position="148"/>
    </location>
</feature>
<dbReference type="AlphaFoldDB" id="A0AAI9YUF6"/>
<keyword evidence="2" id="KW-1133">Transmembrane helix</keyword>
<evidence type="ECO:0000313" key="4">
    <source>
        <dbReference type="Proteomes" id="UP001240678"/>
    </source>
</evidence>
<dbReference type="GeneID" id="85340646"/>
<comment type="caution">
    <text evidence="3">The sequence shown here is derived from an EMBL/GenBank/DDBJ whole genome shotgun (WGS) entry which is preliminary data.</text>
</comment>
<keyword evidence="2" id="KW-0812">Transmembrane</keyword>
<accession>A0AAI9YUF6</accession>
<feature type="compositionally biased region" description="Polar residues" evidence="1">
    <location>
        <begin position="44"/>
        <end position="59"/>
    </location>
</feature>
<keyword evidence="2" id="KW-0472">Membrane</keyword>
<reference evidence="3 4" key="1">
    <citation type="submission" date="2016-10" db="EMBL/GenBank/DDBJ databases">
        <title>The genome sequence of Colletotrichum fioriniae PJ7.</title>
        <authorList>
            <person name="Baroncelli R."/>
        </authorList>
    </citation>
    <scope>NUCLEOTIDE SEQUENCE [LARGE SCALE GENOMIC DNA]</scope>
    <source>
        <strain evidence="3 4">IMI 309622</strain>
    </source>
</reference>
<keyword evidence="4" id="KW-1185">Reference proteome</keyword>
<protein>
    <submittedName>
        <fullName evidence="3">Uncharacterized protein</fullName>
    </submittedName>
</protein>
<evidence type="ECO:0000313" key="3">
    <source>
        <dbReference type="EMBL" id="KAK1523852.1"/>
    </source>
</evidence>
<evidence type="ECO:0000256" key="1">
    <source>
        <dbReference type="SAM" id="MobiDB-lite"/>
    </source>
</evidence>